<dbReference type="EMBL" id="BACD03000017">
    <property type="protein sequence ID" value="GAO48827.1"/>
    <property type="molecule type" value="Genomic_DNA"/>
</dbReference>
<dbReference type="FunFam" id="3.30.1390.10:FF:000001">
    <property type="entry name" value="50S ribosomal protein L7/L12"/>
    <property type="match status" value="1"/>
</dbReference>
<evidence type="ECO:0000256" key="3">
    <source>
        <dbReference type="ARBA" id="ARBA00023274"/>
    </source>
</evidence>
<dbReference type="InterPro" id="IPR036235">
    <property type="entry name" value="Ribosomal_bL12_oligo_N_sf"/>
</dbReference>
<proteinExistence type="inferred from homology"/>
<dbReference type="InterPro" id="IPR013823">
    <property type="entry name" value="Ribosomal_bL12_C"/>
</dbReference>
<evidence type="ECO:0000256" key="2">
    <source>
        <dbReference type="ARBA" id="ARBA00022980"/>
    </source>
</evidence>
<dbReference type="Pfam" id="PF16320">
    <property type="entry name" value="Ribosomal_L12_N"/>
    <property type="match status" value="1"/>
</dbReference>
<dbReference type="CDD" id="cd00387">
    <property type="entry name" value="Ribosomal_L7_L12"/>
    <property type="match status" value="1"/>
</dbReference>
<evidence type="ECO:0008006" key="8">
    <source>
        <dbReference type="Google" id="ProtNLM"/>
    </source>
</evidence>
<dbReference type="GO" id="GO:0005762">
    <property type="term" value="C:mitochondrial large ribosomal subunit"/>
    <property type="evidence" value="ECO:0007669"/>
    <property type="project" value="TreeGrafter"/>
</dbReference>
<protein>
    <recommendedName>
        <fullName evidence="8">Ribosomal protein L7/L12 C-terminal domain-containing protein</fullName>
    </recommendedName>
</protein>
<evidence type="ECO:0000313" key="7">
    <source>
        <dbReference type="Proteomes" id="UP000033140"/>
    </source>
</evidence>
<dbReference type="RefSeq" id="XP_019024764.1">
    <property type="nucleotide sequence ID" value="XM_019171754.1"/>
</dbReference>
<dbReference type="GO" id="GO:0003735">
    <property type="term" value="F:structural constituent of ribosome"/>
    <property type="evidence" value="ECO:0007669"/>
    <property type="project" value="InterPro"/>
</dbReference>
<dbReference type="InterPro" id="IPR000206">
    <property type="entry name" value="Ribosomal_bL12"/>
</dbReference>
<dbReference type="PANTHER" id="PTHR45987:SF4">
    <property type="entry name" value="LARGE RIBOSOMAL SUBUNIT PROTEIN BL12M"/>
    <property type="match status" value="1"/>
</dbReference>
<dbReference type="Proteomes" id="UP000033140">
    <property type="component" value="Unassembled WGS sequence"/>
</dbReference>
<feature type="domain" description="Large ribosomal subunit protein bL12 oligomerization" evidence="5">
    <location>
        <begin position="34"/>
        <end position="81"/>
    </location>
</feature>
<evidence type="ECO:0000259" key="4">
    <source>
        <dbReference type="Pfam" id="PF00542"/>
    </source>
</evidence>
<dbReference type="STRING" id="698492.A0A0E9NG29"/>
<dbReference type="InterPro" id="IPR008932">
    <property type="entry name" value="Ribosomal_bL12_oligo"/>
</dbReference>
<dbReference type="AlphaFoldDB" id="A0A0E9NG29"/>
<name>A0A0E9NG29_SAICN</name>
<evidence type="ECO:0000256" key="1">
    <source>
        <dbReference type="ARBA" id="ARBA00007197"/>
    </source>
</evidence>
<gene>
    <name evidence="6" type="ORF">G7K_2996-t1</name>
</gene>
<reference evidence="6 7" key="3">
    <citation type="journal article" date="2015" name="Genome Announc.">
        <title>Draft Genome Sequence of the Archiascomycetous Yeast Saitoella complicata.</title>
        <authorList>
            <person name="Yamauchi K."/>
            <person name="Kondo S."/>
            <person name="Hamamoto M."/>
            <person name="Takahashi Y."/>
            <person name="Ogura Y."/>
            <person name="Hayashi T."/>
            <person name="Nishida H."/>
        </authorList>
    </citation>
    <scope>NUCLEOTIDE SEQUENCE [LARGE SCALE GENOMIC DNA]</scope>
    <source>
        <strain evidence="6 7">NRRL Y-17804</strain>
    </source>
</reference>
<sequence>MAALRLSSSLARTVVARRAAIGQLRLNSTAASAKISTIVDQISQLTLLETADLVAQLKEKLNIQDIAPVAAAPAAASPAADAAPAEEAVQEKTIFNIKLASFDAAAKAKVIREVKTLLALNLVEAKKLVESATDAKPALLKEGVTKEDAEKIKTTLEGLGAKVALD</sequence>
<dbReference type="OrthoDB" id="250175at2759"/>
<organism evidence="6 7">
    <name type="scientific">Saitoella complicata (strain BCRC 22490 / CBS 7301 / JCM 7358 / NBRC 10748 / NRRL Y-17804)</name>
    <dbReference type="NCBI Taxonomy" id="698492"/>
    <lineage>
        <taxon>Eukaryota</taxon>
        <taxon>Fungi</taxon>
        <taxon>Dikarya</taxon>
        <taxon>Ascomycota</taxon>
        <taxon>Taphrinomycotina</taxon>
        <taxon>Taphrinomycotina incertae sedis</taxon>
        <taxon>Saitoella</taxon>
    </lineage>
</organism>
<evidence type="ECO:0000313" key="6">
    <source>
        <dbReference type="EMBL" id="GAO48827.1"/>
    </source>
</evidence>
<accession>A0A0E9NG29</accession>
<comment type="caution">
    <text evidence="6">The sequence shown here is derived from an EMBL/GenBank/DDBJ whole genome shotgun (WGS) entry which is preliminary data.</text>
</comment>
<keyword evidence="7" id="KW-1185">Reference proteome</keyword>
<feature type="domain" description="Large ribosomal subunit protein bL12 C-terminal" evidence="4">
    <location>
        <begin position="95"/>
        <end position="165"/>
    </location>
</feature>
<dbReference type="GO" id="GO:0006412">
    <property type="term" value="P:translation"/>
    <property type="evidence" value="ECO:0007669"/>
    <property type="project" value="InterPro"/>
</dbReference>
<dbReference type="SUPFAM" id="SSF54736">
    <property type="entry name" value="ClpS-like"/>
    <property type="match status" value="1"/>
</dbReference>
<evidence type="ECO:0000259" key="5">
    <source>
        <dbReference type="Pfam" id="PF16320"/>
    </source>
</evidence>
<reference evidence="6 7" key="1">
    <citation type="journal article" date="2011" name="J. Gen. Appl. Microbiol.">
        <title>Draft genome sequencing of the enigmatic yeast Saitoella complicata.</title>
        <authorList>
            <person name="Nishida H."/>
            <person name="Hamamoto M."/>
            <person name="Sugiyama J."/>
        </authorList>
    </citation>
    <scope>NUCLEOTIDE SEQUENCE [LARGE SCALE GENOMIC DNA]</scope>
    <source>
        <strain evidence="6 7">NRRL Y-17804</strain>
    </source>
</reference>
<dbReference type="Gene3D" id="3.30.1390.10">
    <property type="match status" value="1"/>
</dbReference>
<comment type="similarity">
    <text evidence="1">Belongs to the bacterial ribosomal protein bL12 family.</text>
</comment>
<dbReference type="OMA" id="LEDKWGV"/>
<dbReference type="SUPFAM" id="SSF48300">
    <property type="entry name" value="Ribosomal protein L7/12, oligomerisation (N-terminal) domain"/>
    <property type="match status" value="1"/>
</dbReference>
<keyword evidence="2" id="KW-0689">Ribosomal protein</keyword>
<reference evidence="6 7" key="2">
    <citation type="journal article" date="2014" name="J. Gen. Appl. Microbiol.">
        <title>The early diverging ascomycetous budding yeast Saitoella complicata has three histone deacetylases belonging to the Clr6, Hos2, and Rpd3 lineages.</title>
        <authorList>
            <person name="Nishida H."/>
            <person name="Matsumoto T."/>
            <person name="Kondo S."/>
            <person name="Hamamoto M."/>
            <person name="Yoshikawa H."/>
        </authorList>
    </citation>
    <scope>NUCLEOTIDE SEQUENCE [LARGE SCALE GENOMIC DNA]</scope>
    <source>
        <strain evidence="6 7">NRRL Y-17804</strain>
    </source>
</reference>
<dbReference type="Gene3D" id="1.20.5.710">
    <property type="entry name" value="Single helix bin"/>
    <property type="match status" value="1"/>
</dbReference>
<dbReference type="InterPro" id="IPR014719">
    <property type="entry name" value="Ribosomal_bL12_C/ClpS-like"/>
</dbReference>
<dbReference type="PANTHER" id="PTHR45987">
    <property type="entry name" value="39S RIBOSOMAL PROTEIN L12"/>
    <property type="match status" value="1"/>
</dbReference>
<keyword evidence="3" id="KW-0687">Ribonucleoprotein</keyword>
<dbReference type="HAMAP" id="MF_00368">
    <property type="entry name" value="Ribosomal_bL12"/>
    <property type="match status" value="1"/>
</dbReference>
<dbReference type="GO" id="GO:0003729">
    <property type="term" value="F:mRNA binding"/>
    <property type="evidence" value="ECO:0007669"/>
    <property type="project" value="TreeGrafter"/>
</dbReference>
<dbReference type="Pfam" id="PF00542">
    <property type="entry name" value="Ribosomal_L12"/>
    <property type="match status" value="1"/>
</dbReference>